<dbReference type="PANTHER" id="PTHR32322">
    <property type="entry name" value="INNER MEMBRANE TRANSPORTER"/>
    <property type="match status" value="1"/>
</dbReference>
<evidence type="ECO:0000256" key="1">
    <source>
        <dbReference type="ARBA" id="ARBA00004141"/>
    </source>
</evidence>
<accession>B0NP00</accession>
<evidence type="ECO:0000256" key="3">
    <source>
        <dbReference type="ARBA" id="ARBA00022692"/>
    </source>
</evidence>
<evidence type="ECO:0000256" key="6">
    <source>
        <dbReference type="SAM" id="Phobius"/>
    </source>
</evidence>
<reference evidence="8 9" key="1">
    <citation type="submission" date="2007-11" db="EMBL/GenBank/DDBJ databases">
        <title>Draft genome sequence of Bacteroides stercoris(ATCC 43183).</title>
        <authorList>
            <person name="Sudarsanam P."/>
            <person name="Ley R."/>
            <person name="Guruge J."/>
            <person name="Turnbaugh P.J."/>
            <person name="Mahowald M."/>
            <person name="Liep D."/>
            <person name="Gordon J."/>
        </authorList>
    </citation>
    <scope>NUCLEOTIDE SEQUENCE [LARGE SCALE GENOMIC DNA]</scope>
    <source>
        <strain evidence="8 9">ATCC 43183</strain>
    </source>
</reference>
<dbReference type="HOGENOM" id="CLU_033863_9_3_10"/>
<feature type="domain" description="EamA" evidence="7">
    <location>
        <begin position="28"/>
        <end position="161"/>
    </location>
</feature>
<feature type="transmembrane region" description="Helical" evidence="6">
    <location>
        <begin position="173"/>
        <end position="192"/>
    </location>
</feature>
<evidence type="ECO:0000256" key="5">
    <source>
        <dbReference type="ARBA" id="ARBA00023136"/>
    </source>
</evidence>
<feature type="transmembrane region" description="Helical" evidence="6">
    <location>
        <begin position="30"/>
        <end position="54"/>
    </location>
</feature>
<protein>
    <submittedName>
        <fullName evidence="8">Putative membrane protein</fullName>
    </submittedName>
</protein>
<feature type="transmembrane region" description="Helical" evidence="6">
    <location>
        <begin position="291"/>
        <end position="313"/>
    </location>
</feature>
<keyword evidence="5 6" id="KW-0472">Membrane</keyword>
<organism evidence="8 9">
    <name type="scientific">Bacteroides stercoris ATCC 43183</name>
    <dbReference type="NCBI Taxonomy" id="449673"/>
    <lineage>
        <taxon>Bacteria</taxon>
        <taxon>Pseudomonadati</taxon>
        <taxon>Bacteroidota</taxon>
        <taxon>Bacteroidia</taxon>
        <taxon>Bacteroidales</taxon>
        <taxon>Bacteroidaceae</taxon>
        <taxon>Bacteroides</taxon>
    </lineage>
</organism>
<dbReference type="PANTHER" id="PTHR32322:SF2">
    <property type="entry name" value="EAMA DOMAIN-CONTAINING PROTEIN"/>
    <property type="match status" value="1"/>
</dbReference>
<evidence type="ECO:0000313" key="9">
    <source>
        <dbReference type="Proteomes" id="UP000004713"/>
    </source>
</evidence>
<gene>
    <name evidence="8" type="ORF">BACSTE_01125</name>
</gene>
<feature type="transmembrane region" description="Helical" evidence="6">
    <location>
        <begin position="265"/>
        <end position="285"/>
    </location>
</feature>
<sequence>MEPSINKSGIFAPDFSERDTVMTNNRLKGFTYGAVAAASYGMNPLFALPLYGAGMSVDSVLFYRYFFAVVMLGILMKVKKQSFALKKADILPLAVMGLLFSFSSFFLFESYNYMDAGIASTILFVYPVLVAIIMAVFFHEKVSFITMFSIALAFTGISLLYEGGDGKTLSMLGVLFVILSSLTYAIYIVGVNRSSLKELPTAKLTFYALLFGISIYVVRLDFCTALQPVPSPVLWANVLSLALFPTIISLVLMTLSIHLIGSTPAAILGALEPVTALFFGVVVFGEQLTPRIMLGVLMILTAVTLIIAAKPLLQLVRRRIG</sequence>
<comment type="subcellular location">
    <subcellularLocation>
        <location evidence="1">Membrane</location>
        <topology evidence="1">Multi-pass membrane protein</topology>
    </subcellularLocation>
</comment>
<evidence type="ECO:0000256" key="4">
    <source>
        <dbReference type="ARBA" id="ARBA00022989"/>
    </source>
</evidence>
<dbReference type="GO" id="GO:0016020">
    <property type="term" value="C:membrane"/>
    <property type="evidence" value="ECO:0007669"/>
    <property type="project" value="UniProtKB-SubCell"/>
</dbReference>
<comment type="similarity">
    <text evidence="2">Belongs to the EamA transporter family.</text>
</comment>
<dbReference type="InterPro" id="IPR037185">
    <property type="entry name" value="EmrE-like"/>
</dbReference>
<feature type="transmembrane region" description="Helical" evidence="6">
    <location>
        <begin position="90"/>
        <end position="111"/>
    </location>
</feature>
<evidence type="ECO:0000313" key="8">
    <source>
        <dbReference type="EMBL" id="EDS15686.1"/>
    </source>
</evidence>
<proteinExistence type="inferred from homology"/>
<dbReference type="Pfam" id="PF00892">
    <property type="entry name" value="EamA"/>
    <property type="match status" value="2"/>
</dbReference>
<evidence type="ECO:0000256" key="2">
    <source>
        <dbReference type="ARBA" id="ARBA00007362"/>
    </source>
</evidence>
<dbReference type="eggNOG" id="COG0697">
    <property type="taxonomic scope" value="Bacteria"/>
</dbReference>
<dbReference type="EMBL" id="ABFZ02000018">
    <property type="protein sequence ID" value="EDS15686.1"/>
    <property type="molecule type" value="Genomic_DNA"/>
</dbReference>
<feature type="transmembrane region" description="Helical" evidence="6">
    <location>
        <begin position="60"/>
        <end position="78"/>
    </location>
</feature>
<dbReference type="InterPro" id="IPR050638">
    <property type="entry name" value="AA-Vitamin_Transporters"/>
</dbReference>
<dbReference type="SUPFAM" id="SSF103481">
    <property type="entry name" value="Multidrug resistance efflux transporter EmrE"/>
    <property type="match status" value="2"/>
</dbReference>
<dbReference type="AlphaFoldDB" id="B0NP00"/>
<dbReference type="Proteomes" id="UP000004713">
    <property type="component" value="Unassembled WGS sequence"/>
</dbReference>
<feature type="transmembrane region" description="Helical" evidence="6">
    <location>
        <begin position="234"/>
        <end position="253"/>
    </location>
</feature>
<reference evidence="8 9" key="2">
    <citation type="submission" date="2007-11" db="EMBL/GenBank/DDBJ databases">
        <authorList>
            <person name="Fulton L."/>
            <person name="Clifton S."/>
            <person name="Fulton B."/>
            <person name="Xu J."/>
            <person name="Minx P."/>
            <person name="Pepin K.H."/>
            <person name="Johnson M."/>
            <person name="Thiruvilangam P."/>
            <person name="Bhonagiri V."/>
            <person name="Nash W.E."/>
            <person name="Mardis E.R."/>
            <person name="Wilson R.K."/>
        </authorList>
    </citation>
    <scope>NUCLEOTIDE SEQUENCE [LARGE SCALE GENOMIC DNA]</scope>
    <source>
        <strain evidence="8 9">ATCC 43183</strain>
    </source>
</reference>
<keyword evidence="4 6" id="KW-1133">Transmembrane helix</keyword>
<evidence type="ECO:0000259" key="7">
    <source>
        <dbReference type="Pfam" id="PF00892"/>
    </source>
</evidence>
<feature type="transmembrane region" description="Helical" evidence="6">
    <location>
        <begin position="204"/>
        <end position="222"/>
    </location>
</feature>
<comment type="caution">
    <text evidence="8">The sequence shown here is derived from an EMBL/GenBank/DDBJ whole genome shotgun (WGS) entry which is preliminary data.</text>
</comment>
<keyword evidence="3 6" id="KW-0812">Transmembrane</keyword>
<dbReference type="InterPro" id="IPR000620">
    <property type="entry name" value="EamA_dom"/>
</dbReference>
<name>B0NP00_BACSE</name>
<feature type="transmembrane region" description="Helical" evidence="6">
    <location>
        <begin position="117"/>
        <end position="137"/>
    </location>
</feature>
<feature type="transmembrane region" description="Helical" evidence="6">
    <location>
        <begin position="144"/>
        <end position="161"/>
    </location>
</feature>
<dbReference type="Gene3D" id="1.10.3730.20">
    <property type="match status" value="1"/>
</dbReference>
<feature type="domain" description="EamA" evidence="7">
    <location>
        <begin position="172"/>
        <end position="307"/>
    </location>
</feature>